<dbReference type="Gene3D" id="1.10.1740.10">
    <property type="match status" value="1"/>
</dbReference>
<evidence type="ECO:0000259" key="2">
    <source>
        <dbReference type="Pfam" id="PF04542"/>
    </source>
</evidence>
<dbReference type="NCBIfam" id="TIGR02957">
    <property type="entry name" value="SigX4"/>
    <property type="match status" value="1"/>
</dbReference>
<proteinExistence type="predicted"/>
<dbReference type="SUPFAM" id="SSF54427">
    <property type="entry name" value="NTF2-like"/>
    <property type="match status" value="1"/>
</dbReference>
<dbReference type="InterPro" id="IPR007627">
    <property type="entry name" value="RNA_pol_sigma70_r2"/>
</dbReference>
<name>A0ABT6BCB1_9GAMM</name>
<dbReference type="SUPFAM" id="SSF88946">
    <property type="entry name" value="Sigma2 domain of RNA polymerase sigma factors"/>
    <property type="match status" value="1"/>
</dbReference>
<evidence type="ECO:0000313" key="5">
    <source>
        <dbReference type="EMBL" id="MDF4025771.1"/>
    </source>
</evidence>
<dbReference type="InterPro" id="IPR013249">
    <property type="entry name" value="RNA_pol_sigma70_r4_t2"/>
</dbReference>
<dbReference type="Pfam" id="PF12680">
    <property type="entry name" value="SnoaL_2"/>
    <property type="match status" value="1"/>
</dbReference>
<dbReference type="InterPro" id="IPR052704">
    <property type="entry name" value="ECF_Sigma-70_Domain"/>
</dbReference>
<dbReference type="InterPro" id="IPR013325">
    <property type="entry name" value="RNA_pol_sigma_r2"/>
</dbReference>
<dbReference type="Pfam" id="PF08281">
    <property type="entry name" value="Sigma70_r4_2"/>
    <property type="match status" value="1"/>
</dbReference>
<dbReference type="NCBIfam" id="NF007214">
    <property type="entry name" value="PRK09636.1"/>
    <property type="match status" value="1"/>
</dbReference>
<dbReference type="NCBIfam" id="TIGR02937">
    <property type="entry name" value="sigma70-ECF"/>
    <property type="match status" value="1"/>
</dbReference>
<dbReference type="InterPro" id="IPR036388">
    <property type="entry name" value="WH-like_DNA-bd_sf"/>
</dbReference>
<dbReference type="SUPFAM" id="SSF88659">
    <property type="entry name" value="Sigma3 and sigma4 domains of RNA polymerase sigma factors"/>
    <property type="match status" value="1"/>
</dbReference>
<feature type="domain" description="RNA polymerase sigma-70 region 2" evidence="2">
    <location>
        <begin position="8"/>
        <end position="71"/>
    </location>
</feature>
<dbReference type="Pfam" id="PF04542">
    <property type="entry name" value="Sigma70_r2"/>
    <property type="match status" value="1"/>
</dbReference>
<dbReference type="Gene3D" id="3.10.450.50">
    <property type="match status" value="1"/>
</dbReference>
<evidence type="ECO:0000259" key="3">
    <source>
        <dbReference type="Pfam" id="PF08281"/>
    </source>
</evidence>
<organism evidence="5 6">
    <name type="scientific">Luteibacter sahnii</name>
    <dbReference type="NCBI Taxonomy" id="3021977"/>
    <lineage>
        <taxon>Bacteria</taxon>
        <taxon>Pseudomonadati</taxon>
        <taxon>Pseudomonadota</taxon>
        <taxon>Gammaproteobacteria</taxon>
        <taxon>Lysobacterales</taxon>
        <taxon>Rhodanobacteraceae</taxon>
        <taxon>Luteibacter</taxon>
    </lineage>
</organism>
<dbReference type="Proteomes" id="UP001528850">
    <property type="component" value="Unassembled WGS sequence"/>
</dbReference>
<accession>A0ABT6BCB1</accession>
<dbReference type="PANTHER" id="PTHR30173:SF36">
    <property type="entry name" value="ECF RNA POLYMERASE SIGMA FACTOR SIGJ"/>
    <property type="match status" value="1"/>
</dbReference>
<dbReference type="PANTHER" id="PTHR30173">
    <property type="entry name" value="SIGMA 19 FACTOR"/>
    <property type="match status" value="1"/>
</dbReference>
<dbReference type="InterPro" id="IPR032710">
    <property type="entry name" value="NTF2-like_dom_sf"/>
</dbReference>
<dbReference type="InterPro" id="IPR037401">
    <property type="entry name" value="SnoaL-like"/>
</dbReference>
<dbReference type="EMBL" id="JARJJS010000003">
    <property type="protein sequence ID" value="MDF4025771.1"/>
    <property type="molecule type" value="Genomic_DNA"/>
</dbReference>
<keyword evidence="6" id="KW-1185">Reference proteome</keyword>
<evidence type="ECO:0000313" key="6">
    <source>
        <dbReference type="Proteomes" id="UP001528850"/>
    </source>
</evidence>
<comment type="subunit">
    <text evidence="1">Interacts transiently with the RNA polymerase catalytic core formed by RpoA, RpoB, RpoC and RpoZ (2 alpha, 1 beta, 1 beta' and 1 omega subunit) to form the RNA polymerase holoenzyme that can initiate transcription.</text>
</comment>
<reference evidence="5 6" key="1">
    <citation type="journal article" date="2024" name="Curr. Microbiol.">
        <title>Luteibacter sahnii sp. nov., A Novel Yellow-Colored Xanthomonadin Pigment Producing Probiotic Bacterium from Healthy Rice Seed Microbiome.</title>
        <authorList>
            <person name="Jaiswal G."/>
            <person name="Rana R."/>
            <person name="Nayak P.K."/>
            <person name="Chouhan R."/>
            <person name="Gandhi S.G."/>
            <person name="Patel H.K."/>
            <person name="Patil P.B."/>
        </authorList>
    </citation>
    <scope>NUCLEOTIDE SEQUENCE [LARGE SCALE GENOMIC DNA]</scope>
    <source>
        <strain evidence="5 6">PPL201</strain>
    </source>
</reference>
<feature type="domain" description="SnoaL-like" evidence="4">
    <location>
        <begin position="177"/>
        <end position="254"/>
    </location>
</feature>
<dbReference type="InterPro" id="IPR014303">
    <property type="entry name" value="RNA_pol_sigma-70_ECF"/>
</dbReference>
<dbReference type="Gene3D" id="1.10.10.10">
    <property type="entry name" value="Winged helix-like DNA-binding domain superfamily/Winged helix DNA-binding domain"/>
    <property type="match status" value="1"/>
</dbReference>
<dbReference type="InterPro" id="IPR013324">
    <property type="entry name" value="RNA_pol_sigma_r3/r4-like"/>
</dbReference>
<sequence>MNDATAAFTALRPRLHGIAYRMLGSVAKSEDLVQDIWLSWHGVDPSSIDNAEAWLVAATTRRAIDRLRAARTRREHYVGIWLPEPILTDEGATPEDLQELASDVSVAFLLLLERLTPEARAAFLLREVFDIDYAEIARTLDKNEAACRQLVHRAKAQVRRDRPRRPTSASRPSMTLVRRFAETMAVGDLDALRGLLDDDATLVSDGGGKVNSFPHPLHGAARIAHLFYAPHLRPHAAMRVEPVRVNGDWAVSRYIDGALESVHTYEADEDRIMAIHVQRNPDKLTRFVRHAHGFST</sequence>
<comment type="caution">
    <text evidence="5">The sequence shown here is derived from an EMBL/GenBank/DDBJ whole genome shotgun (WGS) entry which is preliminary data.</text>
</comment>
<evidence type="ECO:0000259" key="4">
    <source>
        <dbReference type="Pfam" id="PF12680"/>
    </source>
</evidence>
<gene>
    <name evidence="5" type="ORF">P3W24_12415</name>
</gene>
<evidence type="ECO:0000256" key="1">
    <source>
        <dbReference type="ARBA" id="ARBA00011344"/>
    </source>
</evidence>
<dbReference type="InterPro" id="IPR014284">
    <property type="entry name" value="RNA_pol_sigma-70_dom"/>
</dbReference>
<feature type="domain" description="RNA polymerase sigma factor 70 region 4 type 2" evidence="3">
    <location>
        <begin position="107"/>
        <end position="157"/>
    </location>
</feature>
<protein>
    <submittedName>
        <fullName evidence="5">RNA polymerase sigma-70 factor</fullName>
    </submittedName>
</protein>